<dbReference type="EMBL" id="JASVWF010000003">
    <property type="protein sequence ID" value="MDL5157179.1"/>
    <property type="molecule type" value="Genomic_DNA"/>
</dbReference>
<reference evidence="3 4" key="1">
    <citation type="submission" date="2023-06" db="EMBL/GenBank/DDBJ databases">
        <title>Actinomycetospora Odt1-22.</title>
        <authorList>
            <person name="Supong K."/>
        </authorList>
    </citation>
    <scope>NUCLEOTIDE SEQUENCE [LARGE SCALE GENOMIC DNA]</scope>
    <source>
        <strain evidence="3 4">Odt1-22</strain>
    </source>
</reference>
<dbReference type="PANTHER" id="PTHR47505">
    <property type="entry name" value="DNA UTILIZATION PROTEIN YHGH"/>
    <property type="match status" value="1"/>
</dbReference>
<feature type="region of interest" description="Disordered" evidence="2">
    <location>
        <begin position="233"/>
        <end position="280"/>
    </location>
</feature>
<proteinExistence type="inferred from homology"/>
<dbReference type="RefSeq" id="WP_286053595.1">
    <property type="nucleotide sequence ID" value="NZ_JASVWF010000003.1"/>
</dbReference>
<evidence type="ECO:0000313" key="4">
    <source>
        <dbReference type="Proteomes" id="UP001231924"/>
    </source>
</evidence>
<organism evidence="3 4">
    <name type="scientific">Actinomycetospora termitidis</name>
    <dbReference type="NCBI Taxonomy" id="3053470"/>
    <lineage>
        <taxon>Bacteria</taxon>
        <taxon>Bacillati</taxon>
        <taxon>Actinomycetota</taxon>
        <taxon>Actinomycetes</taxon>
        <taxon>Pseudonocardiales</taxon>
        <taxon>Pseudonocardiaceae</taxon>
        <taxon>Actinomycetospora</taxon>
    </lineage>
</organism>
<comment type="similarity">
    <text evidence="1">Belongs to the ComF/GntX family.</text>
</comment>
<dbReference type="Gene3D" id="3.40.50.2020">
    <property type="match status" value="1"/>
</dbReference>
<dbReference type="Proteomes" id="UP001231924">
    <property type="component" value="Unassembled WGS sequence"/>
</dbReference>
<dbReference type="InterPro" id="IPR000836">
    <property type="entry name" value="PRTase_dom"/>
</dbReference>
<protein>
    <submittedName>
        <fullName evidence="3">ComF family protein</fullName>
    </submittedName>
</protein>
<keyword evidence="4" id="KW-1185">Reference proteome</keyword>
<evidence type="ECO:0000313" key="3">
    <source>
        <dbReference type="EMBL" id="MDL5157179.1"/>
    </source>
</evidence>
<name>A0ABT7M919_9PSEU</name>
<dbReference type="InterPro" id="IPR051910">
    <property type="entry name" value="ComF/GntX_DNA_util-trans"/>
</dbReference>
<evidence type="ECO:0000256" key="1">
    <source>
        <dbReference type="ARBA" id="ARBA00008007"/>
    </source>
</evidence>
<accession>A0ABT7M919</accession>
<gene>
    <name evidence="3" type="ORF">QRT03_14515</name>
</gene>
<evidence type="ECO:0000256" key="2">
    <source>
        <dbReference type="SAM" id="MobiDB-lite"/>
    </source>
</evidence>
<comment type="caution">
    <text evidence="3">The sequence shown here is derived from an EMBL/GenBank/DDBJ whole genome shotgun (WGS) entry which is preliminary data.</text>
</comment>
<dbReference type="SUPFAM" id="SSF53271">
    <property type="entry name" value="PRTase-like"/>
    <property type="match status" value="1"/>
</dbReference>
<sequence>MITALARALVDLLLPAPCGGCDAVVEPGVGLCPTCRRDLARPVPAPDLPGLPPAVALAPYRGTPRRAVIAYKERGRRDLADPLAVALAAALDDLLPDAGCVLVPAPSRRGAARSRGGDHMLRLARAVAARTGHPVLPALALSRGARDSVGLDAAARAANLAAHLRVRPGVGSHPVVGLRSAASPTGRTVVLLDDVLTTGATALACSRALAGVGLPVALVLVLAAVGARRPVVPGGRIPRDGVTRTGDPPPPGALRTRGDGLRPPTRRSPARHLPAIRPNR</sequence>
<dbReference type="CDD" id="cd06223">
    <property type="entry name" value="PRTases_typeI"/>
    <property type="match status" value="1"/>
</dbReference>
<dbReference type="PANTHER" id="PTHR47505:SF1">
    <property type="entry name" value="DNA UTILIZATION PROTEIN YHGH"/>
    <property type="match status" value="1"/>
</dbReference>
<dbReference type="InterPro" id="IPR029057">
    <property type="entry name" value="PRTase-like"/>
</dbReference>